<dbReference type="SUPFAM" id="SSF47413">
    <property type="entry name" value="lambda repressor-like DNA-binding domains"/>
    <property type="match status" value="1"/>
</dbReference>
<proteinExistence type="predicted"/>
<dbReference type="Pfam" id="PF07883">
    <property type="entry name" value="Cupin_2"/>
    <property type="match status" value="1"/>
</dbReference>
<dbReference type="InterPro" id="IPR014710">
    <property type="entry name" value="RmlC-like_jellyroll"/>
</dbReference>
<dbReference type="GO" id="GO:0003700">
    <property type="term" value="F:DNA-binding transcription factor activity"/>
    <property type="evidence" value="ECO:0007669"/>
    <property type="project" value="TreeGrafter"/>
</dbReference>
<evidence type="ECO:0000259" key="2">
    <source>
        <dbReference type="PROSITE" id="PS50943"/>
    </source>
</evidence>
<accession>A0A3A4NIB5</accession>
<dbReference type="EMBL" id="QZKU01000106">
    <property type="protein sequence ID" value="RJP18026.1"/>
    <property type="molecule type" value="Genomic_DNA"/>
</dbReference>
<dbReference type="InterPro" id="IPR011051">
    <property type="entry name" value="RmlC_Cupin_sf"/>
</dbReference>
<sequence length="188" mass="20643">MQKEKQGNMNIGKELKRIRVSQGMTLEELSNKCGYSKALISRVETGSVSPSLTSLMKMVTSLGLQLHDLFTSIEQSQASVVRKGEGRKFYTESESATEYLANNIANKKMEPLKITAPSDYSSGDEPISHYGEQFLFVLDGKIEITTGEQTHKLSAGDSVYLAAGTPYSWRNSGKETAEVISVITPPQI</sequence>
<evidence type="ECO:0000256" key="1">
    <source>
        <dbReference type="ARBA" id="ARBA00023125"/>
    </source>
</evidence>
<dbReference type="GO" id="GO:0005829">
    <property type="term" value="C:cytosol"/>
    <property type="evidence" value="ECO:0007669"/>
    <property type="project" value="TreeGrafter"/>
</dbReference>
<name>A0A3A4NIB5_ABYX5</name>
<dbReference type="InterPro" id="IPR001387">
    <property type="entry name" value="Cro/C1-type_HTH"/>
</dbReference>
<dbReference type="InterPro" id="IPR010982">
    <property type="entry name" value="Lambda_DNA-bd_dom_sf"/>
</dbReference>
<evidence type="ECO:0000313" key="3">
    <source>
        <dbReference type="EMBL" id="RJP18026.1"/>
    </source>
</evidence>
<organism evidence="3 4">
    <name type="scientific">Abyssobacteria bacterium (strain SURF_5)</name>
    <dbReference type="NCBI Taxonomy" id="2093360"/>
    <lineage>
        <taxon>Bacteria</taxon>
        <taxon>Pseudomonadati</taxon>
        <taxon>Candidatus Hydrogenedentota</taxon>
        <taxon>Candidatus Abyssobacteria</taxon>
    </lineage>
</organism>
<feature type="domain" description="HTH cro/C1-type" evidence="2">
    <location>
        <begin position="15"/>
        <end position="69"/>
    </location>
</feature>
<dbReference type="PANTHER" id="PTHR46797:SF19">
    <property type="entry name" value="BLL2473 PROTEIN"/>
    <property type="match status" value="1"/>
</dbReference>
<dbReference type="Pfam" id="PF01381">
    <property type="entry name" value="HTH_3"/>
    <property type="match status" value="1"/>
</dbReference>
<dbReference type="Proteomes" id="UP000265882">
    <property type="component" value="Unassembled WGS sequence"/>
</dbReference>
<evidence type="ECO:0000313" key="4">
    <source>
        <dbReference type="Proteomes" id="UP000265882"/>
    </source>
</evidence>
<dbReference type="InterPro" id="IPR013096">
    <property type="entry name" value="Cupin_2"/>
</dbReference>
<dbReference type="SUPFAM" id="SSF51182">
    <property type="entry name" value="RmlC-like cupins"/>
    <property type="match status" value="1"/>
</dbReference>
<dbReference type="Gene3D" id="2.60.120.10">
    <property type="entry name" value="Jelly Rolls"/>
    <property type="match status" value="1"/>
</dbReference>
<dbReference type="PANTHER" id="PTHR46797">
    <property type="entry name" value="HTH-TYPE TRANSCRIPTIONAL REGULATOR"/>
    <property type="match status" value="1"/>
</dbReference>
<gene>
    <name evidence="3" type="ORF">C4520_15180</name>
</gene>
<dbReference type="InterPro" id="IPR050807">
    <property type="entry name" value="TransReg_Diox_bact_type"/>
</dbReference>
<dbReference type="CDD" id="cd00093">
    <property type="entry name" value="HTH_XRE"/>
    <property type="match status" value="1"/>
</dbReference>
<dbReference type="Gene3D" id="1.10.260.40">
    <property type="entry name" value="lambda repressor-like DNA-binding domains"/>
    <property type="match status" value="1"/>
</dbReference>
<dbReference type="PROSITE" id="PS50943">
    <property type="entry name" value="HTH_CROC1"/>
    <property type="match status" value="1"/>
</dbReference>
<comment type="caution">
    <text evidence="3">The sequence shown here is derived from an EMBL/GenBank/DDBJ whole genome shotgun (WGS) entry which is preliminary data.</text>
</comment>
<dbReference type="AlphaFoldDB" id="A0A3A4NIB5"/>
<keyword evidence="1" id="KW-0238">DNA-binding</keyword>
<dbReference type="CDD" id="cd02209">
    <property type="entry name" value="cupin_XRE_C"/>
    <property type="match status" value="1"/>
</dbReference>
<reference evidence="3 4" key="1">
    <citation type="journal article" date="2017" name="ISME J.">
        <title>Energy and carbon metabolisms in a deep terrestrial subsurface fluid microbial community.</title>
        <authorList>
            <person name="Momper L."/>
            <person name="Jungbluth S.P."/>
            <person name="Lee M.D."/>
            <person name="Amend J.P."/>
        </authorList>
    </citation>
    <scope>NUCLEOTIDE SEQUENCE [LARGE SCALE GENOMIC DNA]</scope>
    <source>
        <strain evidence="3">SURF_5</strain>
    </source>
</reference>
<dbReference type="GO" id="GO:0003677">
    <property type="term" value="F:DNA binding"/>
    <property type="evidence" value="ECO:0007669"/>
    <property type="project" value="UniProtKB-KW"/>
</dbReference>
<dbReference type="SMART" id="SM00530">
    <property type="entry name" value="HTH_XRE"/>
    <property type="match status" value="1"/>
</dbReference>
<protein>
    <submittedName>
        <fullName evidence="3">Cupin domain-containing protein</fullName>
    </submittedName>
</protein>